<dbReference type="InterPro" id="IPR005807">
    <property type="entry name" value="SecE_bac"/>
</dbReference>
<feature type="transmembrane region" description="Helical" evidence="9">
    <location>
        <begin position="30"/>
        <end position="56"/>
    </location>
</feature>
<dbReference type="GO" id="GO:0006605">
    <property type="term" value="P:protein targeting"/>
    <property type="evidence" value="ECO:0007669"/>
    <property type="project" value="UniProtKB-UniRule"/>
</dbReference>
<name>A0A1F5G340_9BACT</name>
<dbReference type="HAMAP" id="MF_00422">
    <property type="entry name" value="SecE"/>
    <property type="match status" value="1"/>
</dbReference>
<dbReference type="PANTHER" id="PTHR33910:SF1">
    <property type="entry name" value="PROTEIN TRANSLOCASE SUBUNIT SECE"/>
    <property type="match status" value="1"/>
</dbReference>
<keyword evidence="5 9" id="KW-0653">Protein transport</keyword>
<evidence type="ECO:0000256" key="1">
    <source>
        <dbReference type="ARBA" id="ARBA00004370"/>
    </source>
</evidence>
<dbReference type="AlphaFoldDB" id="A0A1F5G340"/>
<organism evidence="10 11">
    <name type="scientific">Candidatus Curtissbacteria bacterium RBG_13_35_7</name>
    <dbReference type="NCBI Taxonomy" id="1797705"/>
    <lineage>
        <taxon>Bacteria</taxon>
        <taxon>Candidatus Curtissiibacteriota</taxon>
    </lineage>
</organism>
<reference evidence="10 11" key="1">
    <citation type="journal article" date="2016" name="Nat. Commun.">
        <title>Thousands of microbial genomes shed light on interconnected biogeochemical processes in an aquifer system.</title>
        <authorList>
            <person name="Anantharaman K."/>
            <person name="Brown C.T."/>
            <person name="Hug L.A."/>
            <person name="Sharon I."/>
            <person name="Castelle C.J."/>
            <person name="Probst A.J."/>
            <person name="Thomas B.C."/>
            <person name="Singh A."/>
            <person name="Wilkins M.J."/>
            <person name="Karaoz U."/>
            <person name="Brodie E.L."/>
            <person name="Williams K.H."/>
            <person name="Hubbard S.S."/>
            <person name="Banfield J.F."/>
        </authorList>
    </citation>
    <scope>NUCLEOTIDE SEQUENCE [LARGE SCALE GENOMIC DNA]</scope>
</reference>
<evidence type="ECO:0000256" key="2">
    <source>
        <dbReference type="ARBA" id="ARBA00022448"/>
    </source>
</evidence>
<evidence type="ECO:0000256" key="3">
    <source>
        <dbReference type="ARBA" id="ARBA00022475"/>
    </source>
</evidence>
<dbReference type="GO" id="GO:0043952">
    <property type="term" value="P:protein transport by the Sec complex"/>
    <property type="evidence" value="ECO:0007669"/>
    <property type="project" value="UniProtKB-UniRule"/>
</dbReference>
<evidence type="ECO:0000313" key="10">
    <source>
        <dbReference type="EMBL" id="OGD86293.1"/>
    </source>
</evidence>
<sequence>MALNPLAYIKESKAELDKVEWPTRKETLRLTILVLVVSVIVGAYVSGLDAIFATLIEKFLIQK</sequence>
<evidence type="ECO:0000256" key="7">
    <source>
        <dbReference type="ARBA" id="ARBA00023010"/>
    </source>
</evidence>
<keyword evidence="8 9" id="KW-0472">Membrane</keyword>
<comment type="similarity">
    <text evidence="9">Belongs to the SecE/SEC61-gamma family.</text>
</comment>
<keyword evidence="4 9" id="KW-0812">Transmembrane</keyword>
<evidence type="ECO:0000256" key="6">
    <source>
        <dbReference type="ARBA" id="ARBA00022989"/>
    </source>
</evidence>
<evidence type="ECO:0000256" key="9">
    <source>
        <dbReference type="HAMAP-Rule" id="MF_00422"/>
    </source>
</evidence>
<comment type="subcellular location">
    <subcellularLocation>
        <location evidence="9">Cell membrane</location>
        <topology evidence="9">Single-pass membrane protein</topology>
    </subcellularLocation>
    <subcellularLocation>
        <location evidence="1">Membrane</location>
    </subcellularLocation>
</comment>
<dbReference type="GO" id="GO:0065002">
    <property type="term" value="P:intracellular protein transmembrane transport"/>
    <property type="evidence" value="ECO:0007669"/>
    <property type="project" value="UniProtKB-UniRule"/>
</dbReference>
<comment type="function">
    <text evidence="9">Essential subunit of the Sec protein translocation channel SecYEG. Clamps together the 2 halves of SecY. May contact the channel plug during translocation.</text>
</comment>
<keyword evidence="3 9" id="KW-1003">Cell membrane</keyword>
<dbReference type="GO" id="GO:0009306">
    <property type="term" value="P:protein secretion"/>
    <property type="evidence" value="ECO:0007669"/>
    <property type="project" value="UniProtKB-UniRule"/>
</dbReference>
<evidence type="ECO:0000256" key="8">
    <source>
        <dbReference type="ARBA" id="ARBA00023136"/>
    </source>
</evidence>
<gene>
    <name evidence="9" type="primary">secE</name>
    <name evidence="10" type="ORF">A2164_03230</name>
</gene>
<keyword evidence="7 9" id="KW-0811">Translocation</keyword>
<dbReference type="InterPro" id="IPR038379">
    <property type="entry name" value="SecE_sf"/>
</dbReference>
<keyword evidence="6 9" id="KW-1133">Transmembrane helix</keyword>
<evidence type="ECO:0000256" key="4">
    <source>
        <dbReference type="ARBA" id="ARBA00022692"/>
    </source>
</evidence>
<dbReference type="PANTHER" id="PTHR33910">
    <property type="entry name" value="PROTEIN TRANSLOCASE SUBUNIT SECE"/>
    <property type="match status" value="1"/>
</dbReference>
<comment type="subunit">
    <text evidence="9">Component of the Sec protein translocase complex. Heterotrimer consisting of SecY, SecE and SecG subunits. The heterotrimers can form oligomers, although 1 heterotrimer is thought to be able to translocate proteins. Interacts with the ribosome. Interacts with SecDF, and other proteins may be involved. Interacts with SecA.</text>
</comment>
<dbReference type="GO" id="GO:0008320">
    <property type="term" value="F:protein transmembrane transporter activity"/>
    <property type="evidence" value="ECO:0007669"/>
    <property type="project" value="UniProtKB-UniRule"/>
</dbReference>
<dbReference type="Pfam" id="PF00584">
    <property type="entry name" value="SecE"/>
    <property type="match status" value="1"/>
</dbReference>
<evidence type="ECO:0000313" key="11">
    <source>
        <dbReference type="Proteomes" id="UP000176317"/>
    </source>
</evidence>
<proteinExistence type="inferred from homology"/>
<dbReference type="Gene3D" id="1.20.5.1030">
    <property type="entry name" value="Preprotein translocase secy subunit"/>
    <property type="match status" value="1"/>
</dbReference>
<evidence type="ECO:0000256" key="5">
    <source>
        <dbReference type="ARBA" id="ARBA00022927"/>
    </source>
</evidence>
<dbReference type="PROSITE" id="PS01067">
    <property type="entry name" value="SECE_SEC61G"/>
    <property type="match status" value="1"/>
</dbReference>
<dbReference type="EMBL" id="MFAT01000031">
    <property type="protein sequence ID" value="OGD86293.1"/>
    <property type="molecule type" value="Genomic_DNA"/>
</dbReference>
<comment type="caution">
    <text evidence="10">The sequence shown here is derived from an EMBL/GenBank/DDBJ whole genome shotgun (WGS) entry which is preliminary data.</text>
</comment>
<dbReference type="InterPro" id="IPR001901">
    <property type="entry name" value="Translocase_SecE/Sec61-g"/>
</dbReference>
<protein>
    <recommendedName>
        <fullName evidence="9">Protein translocase subunit SecE</fullName>
    </recommendedName>
</protein>
<accession>A0A1F5G340</accession>
<dbReference type="GO" id="GO:0005886">
    <property type="term" value="C:plasma membrane"/>
    <property type="evidence" value="ECO:0007669"/>
    <property type="project" value="UniProtKB-SubCell"/>
</dbReference>
<dbReference type="Proteomes" id="UP000176317">
    <property type="component" value="Unassembled WGS sequence"/>
</dbReference>
<keyword evidence="2 9" id="KW-0813">Transport</keyword>
<dbReference type="NCBIfam" id="TIGR00964">
    <property type="entry name" value="secE_bact"/>
    <property type="match status" value="1"/>
</dbReference>